<dbReference type="Pfam" id="PF24681">
    <property type="entry name" value="Kelch_KLHDC2_KLHL20_DRC7"/>
    <property type="match status" value="1"/>
</dbReference>
<protein>
    <recommendedName>
        <fullName evidence="7">Kelch repeat protein</fullName>
    </recommendedName>
</protein>
<feature type="region of interest" description="Disordered" evidence="3">
    <location>
        <begin position="267"/>
        <end position="289"/>
    </location>
</feature>
<dbReference type="PANTHER" id="PTHR46093">
    <property type="entry name" value="ACYL-COA-BINDING DOMAIN-CONTAINING PROTEIN 5"/>
    <property type="match status" value="1"/>
</dbReference>
<dbReference type="PANTHER" id="PTHR46093:SF18">
    <property type="entry name" value="FIBRONECTIN TYPE-III DOMAIN-CONTAINING PROTEIN"/>
    <property type="match status" value="1"/>
</dbReference>
<dbReference type="InterPro" id="IPR015915">
    <property type="entry name" value="Kelch-typ_b-propeller"/>
</dbReference>
<comment type="caution">
    <text evidence="5">The sequence shown here is derived from an EMBL/GenBank/DDBJ whole genome shotgun (WGS) entry which is preliminary data.</text>
</comment>
<evidence type="ECO:0000256" key="1">
    <source>
        <dbReference type="ARBA" id="ARBA00022441"/>
    </source>
</evidence>
<keyword evidence="4" id="KW-0812">Transmembrane</keyword>
<dbReference type="SUPFAM" id="SSF117281">
    <property type="entry name" value="Kelch motif"/>
    <property type="match status" value="1"/>
</dbReference>
<keyword evidence="4" id="KW-0472">Membrane</keyword>
<reference evidence="5 6" key="1">
    <citation type="submission" date="2021-02" db="EMBL/GenBank/DDBJ databases">
        <title>Genome assembly of Pseudopithomyces chartarum.</title>
        <authorList>
            <person name="Jauregui R."/>
            <person name="Singh J."/>
            <person name="Voisey C."/>
        </authorList>
    </citation>
    <scope>NUCLEOTIDE SEQUENCE [LARGE SCALE GENOMIC DNA]</scope>
    <source>
        <strain evidence="5 6">AGR01</strain>
    </source>
</reference>
<feature type="region of interest" description="Disordered" evidence="3">
    <location>
        <begin position="30"/>
        <end position="54"/>
    </location>
</feature>
<feature type="compositionally biased region" description="Basic residues" evidence="3">
    <location>
        <begin position="45"/>
        <end position="54"/>
    </location>
</feature>
<proteinExistence type="predicted"/>
<sequence>MDAQPQSAASEAPVRRKSVFMEVGLVDEEHVRGQRSPVPALTKNTRSRRSRPGRTVRFRSKNDIFEEPILEAESYEDYWETDSESEDEETFPQMQTRQDVASHKMYRLGLLAALLGLMLPFLQISSVPIIGVRGGVIRQSSTDLNVAQLDSRQDSTQVCRRWAGQSAVVNGTLYMYGFRTSNDSQQKSNTWTNDFLSIDLTKSWQISSPSLSSLSQPSGPPAVSLGYLWNSHTSLWLYGGEYSEDPQATPGPNSIWEYQIESKKWVEHKDPKSSAGDHSEKAGQSIQRAAEGSGFTVPNLGRGWYFGGHQDFLTTEDWDIGIKRIYLKSLLEFTMPGYSNDAVDDLKDGKTAGEDGVFRNITEGGLQSSGSFPERADGLLVYIPGFGAEGTLVGVSGGDNDTFAQMNVIDVYDIANSTWYKQSTSGEMPKYRVNPCAVVAAAADGSSYNMYMYGGQSLQPAGNQEQYDDMWILSIPSFNWIKVEQDESKSSKPPARAGHSCHIWDAQMIVVGGYVGKEIGCDSPGIYAFNLSSLGWSDQFTALTGDKALKAYNGGDADEGNPLAQQANQRGFDHKAGLEGSYGYKVPAKVQEVIGGKETGGATLTAPVQTPTEGPFKSGSPLTYTVTGPDGAIITQIVGSSNSNDGSNRANKIGAIVGGVLAGVFFFVAAYFAFCAWIYRKQVAIWKQHAAAITARSNAEKSGAAGATFLSSGVASSAKNSSERPQRDGLWTSGSATASAIRNSNERTETSYTGAGGIARGVDPLARRPSDASSVDDLLEGQEPAFWGTRGVLLNPRRSLRVINRD</sequence>
<gene>
    <name evidence="5" type="ORF">GRF29_96g1539837</name>
</gene>
<keyword evidence="1" id="KW-0880">Kelch repeat</keyword>
<keyword evidence="6" id="KW-1185">Reference proteome</keyword>
<evidence type="ECO:0000313" key="6">
    <source>
        <dbReference type="Proteomes" id="UP001280581"/>
    </source>
</evidence>
<organism evidence="5 6">
    <name type="scientific">Pseudopithomyces chartarum</name>
    <dbReference type="NCBI Taxonomy" id="1892770"/>
    <lineage>
        <taxon>Eukaryota</taxon>
        <taxon>Fungi</taxon>
        <taxon>Dikarya</taxon>
        <taxon>Ascomycota</taxon>
        <taxon>Pezizomycotina</taxon>
        <taxon>Dothideomycetes</taxon>
        <taxon>Pleosporomycetidae</taxon>
        <taxon>Pleosporales</taxon>
        <taxon>Massarineae</taxon>
        <taxon>Didymosphaeriaceae</taxon>
        <taxon>Pseudopithomyces</taxon>
    </lineage>
</organism>
<feature type="compositionally biased region" description="Basic and acidic residues" evidence="3">
    <location>
        <begin position="267"/>
        <end position="281"/>
    </location>
</feature>
<evidence type="ECO:0000256" key="2">
    <source>
        <dbReference type="ARBA" id="ARBA00022737"/>
    </source>
</evidence>
<evidence type="ECO:0000256" key="4">
    <source>
        <dbReference type="SAM" id="Phobius"/>
    </source>
</evidence>
<feature type="compositionally biased region" description="Polar residues" evidence="3">
    <location>
        <begin position="732"/>
        <end position="743"/>
    </location>
</feature>
<evidence type="ECO:0000313" key="5">
    <source>
        <dbReference type="EMBL" id="KAK3208148.1"/>
    </source>
</evidence>
<feature type="region of interest" description="Disordered" evidence="3">
    <location>
        <begin position="601"/>
        <end position="620"/>
    </location>
</feature>
<feature type="transmembrane region" description="Helical" evidence="4">
    <location>
        <begin position="653"/>
        <end position="679"/>
    </location>
</feature>
<evidence type="ECO:0008006" key="7">
    <source>
        <dbReference type="Google" id="ProtNLM"/>
    </source>
</evidence>
<name>A0AAN6LUZ7_9PLEO</name>
<dbReference type="Proteomes" id="UP001280581">
    <property type="component" value="Unassembled WGS sequence"/>
</dbReference>
<feature type="region of interest" description="Disordered" evidence="3">
    <location>
        <begin position="716"/>
        <end position="756"/>
    </location>
</feature>
<dbReference type="Gene3D" id="2.120.10.80">
    <property type="entry name" value="Kelch-type beta propeller"/>
    <property type="match status" value="2"/>
</dbReference>
<feature type="transmembrane region" description="Helical" evidence="4">
    <location>
        <begin position="105"/>
        <end position="122"/>
    </location>
</feature>
<dbReference type="AlphaFoldDB" id="A0AAN6LUZ7"/>
<accession>A0AAN6LUZ7</accession>
<keyword evidence="2" id="KW-0677">Repeat</keyword>
<evidence type="ECO:0000256" key="3">
    <source>
        <dbReference type="SAM" id="MobiDB-lite"/>
    </source>
</evidence>
<keyword evidence="4" id="KW-1133">Transmembrane helix</keyword>
<dbReference type="EMBL" id="WVTA01000008">
    <property type="protein sequence ID" value="KAK3208148.1"/>
    <property type="molecule type" value="Genomic_DNA"/>
</dbReference>